<dbReference type="KEGG" id="pasa:BAOM_3024"/>
<accession>A0A3T0KTP2</accession>
<gene>
    <name evidence="1" type="ORF">BAOM_3024</name>
</gene>
<organism evidence="1 2">
    <name type="scientific">Peribacillus asahii</name>
    <dbReference type="NCBI Taxonomy" id="228899"/>
    <lineage>
        <taxon>Bacteria</taxon>
        <taxon>Bacillati</taxon>
        <taxon>Bacillota</taxon>
        <taxon>Bacilli</taxon>
        <taxon>Bacillales</taxon>
        <taxon>Bacillaceae</taxon>
        <taxon>Peribacillus</taxon>
    </lineage>
</organism>
<proteinExistence type="predicted"/>
<sequence length="75" mass="8529">MLFSAALLIVSYLIFVNTSDRKEDLELGDKVTIIMPNGTTIHTYEGYIIKDGDKLIYKGKYDEYNITGGVVEYEE</sequence>
<dbReference type="AlphaFoldDB" id="A0A3T0KTP2"/>
<dbReference type="Proteomes" id="UP000283095">
    <property type="component" value="Chromosome"/>
</dbReference>
<name>A0A3T0KTP2_9BACI</name>
<evidence type="ECO:0000313" key="1">
    <source>
        <dbReference type="EMBL" id="AZV43633.1"/>
    </source>
</evidence>
<reference evidence="1 2" key="1">
    <citation type="submission" date="2018-01" db="EMBL/GenBank/DDBJ databases">
        <title>Bacillus asahii Genome sequencing and assembly.</title>
        <authorList>
            <person name="Jiang H."/>
            <person name="Feng Y."/>
            <person name="Zhao F."/>
            <person name="Lin X."/>
        </authorList>
    </citation>
    <scope>NUCLEOTIDE SEQUENCE [LARGE SCALE GENOMIC DNA]</scope>
    <source>
        <strain evidence="1 2">OM18</strain>
    </source>
</reference>
<protein>
    <submittedName>
        <fullName evidence="1">Uncharacterized protein</fullName>
    </submittedName>
</protein>
<dbReference type="EMBL" id="CP026095">
    <property type="protein sequence ID" value="AZV43633.1"/>
    <property type="molecule type" value="Genomic_DNA"/>
</dbReference>
<evidence type="ECO:0000313" key="2">
    <source>
        <dbReference type="Proteomes" id="UP000283095"/>
    </source>
</evidence>